<dbReference type="PROSITE" id="PS50111">
    <property type="entry name" value="CHEMOTAXIS_TRANSDUC_2"/>
    <property type="match status" value="1"/>
</dbReference>
<keyword evidence="5" id="KW-0812">Transmembrane</keyword>
<feature type="domain" description="HAMP" evidence="7">
    <location>
        <begin position="200"/>
        <end position="253"/>
    </location>
</feature>
<name>A0A7X0JUZ7_9GAMM</name>
<evidence type="ECO:0000256" key="4">
    <source>
        <dbReference type="PROSITE-ProRule" id="PRU00284"/>
    </source>
</evidence>
<gene>
    <name evidence="8" type="ORF">HNR48_003048</name>
</gene>
<keyword evidence="2 4" id="KW-0807">Transducer</keyword>
<dbReference type="PANTHER" id="PTHR32089">
    <property type="entry name" value="METHYL-ACCEPTING CHEMOTAXIS PROTEIN MCPB"/>
    <property type="match status" value="1"/>
</dbReference>
<comment type="subcellular location">
    <subcellularLocation>
        <location evidence="1">Membrane</location>
    </subcellularLocation>
</comment>
<dbReference type="InterPro" id="IPR003660">
    <property type="entry name" value="HAMP_dom"/>
</dbReference>
<dbReference type="AlphaFoldDB" id="A0A7X0JUZ7"/>
<keyword evidence="9" id="KW-1185">Reference proteome</keyword>
<dbReference type="EMBL" id="JACHHT010000002">
    <property type="protein sequence ID" value="MBB6522763.1"/>
    <property type="molecule type" value="Genomic_DNA"/>
</dbReference>
<dbReference type="PROSITE" id="PS50885">
    <property type="entry name" value="HAMP"/>
    <property type="match status" value="1"/>
</dbReference>
<dbReference type="Proteomes" id="UP000528457">
    <property type="component" value="Unassembled WGS sequence"/>
</dbReference>
<dbReference type="SUPFAM" id="SSF58104">
    <property type="entry name" value="Methyl-accepting chemotaxis protein (MCP) signaling domain"/>
    <property type="match status" value="1"/>
</dbReference>
<evidence type="ECO:0000313" key="9">
    <source>
        <dbReference type="Proteomes" id="UP000528457"/>
    </source>
</evidence>
<evidence type="ECO:0000259" key="7">
    <source>
        <dbReference type="PROSITE" id="PS50885"/>
    </source>
</evidence>
<keyword evidence="5" id="KW-0472">Membrane</keyword>
<sequence length="530" mass="56795">MNSISMKALLGYLAVLLVSAVAAIFLFSNANNVGMRTERFVDETLPAVSAIEQLGQQVDKLMIASYAFYSTSIDSGQFQSQLAESTRAIEKALGIPALRKDSKAMLQRVATLDNISRQLLDTMSAESIDWDGARETLADMQSERDATHTDLQTIKNTLERDANESAAMIRDDISAITSLVLLMLLAISGVAIGAFWFSRRTISQPISNLANRLTLVAEELDLRTQLSVSGSDEISTASSSVNNLLSSVKSALADVQNVSRGVASASEDMQSHSGNTDQQVVQLNAEIEQLNGRMRDLHSSVEQGLHRSEESYKAAQNGSKAVENGAEQVRQTAGSVVRLAQDIEVSSQQLSELRSTGDQVSSVVGTIAEIAEQTNLLALNAAIEAARAGESGRGFAVVADEVRTLANRTQQSTEEINNMLTALVNAISGVVHSMENNSKQAEQSAQMAQQTVSTLNQIQETILDLSESSRVVAELNTGASENASRIQGQVEEFSTLGSAVQQGSAETKQTASDLSCSVSRLNELVGRFTL</sequence>
<evidence type="ECO:0000259" key="6">
    <source>
        <dbReference type="PROSITE" id="PS50111"/>
    </source>
</evidence>
<dbReference type="SMART" id="SM00304">
    <property type="entry name" value="HAMP"/>
    <property type="match status" value="1"/>
</dbReference>
<dbReference type="Pfam" id="PF00015">
    <property type="entry name" value="MCPsignal"/>
    <property type="match status" value="1"/>
</dbReference>
<feature type="domain" description="Methyl-accepting transducer" evidence="6">
    <location>
        <begin position="258"/>
        <end position="497"/>
    </location>
</feature>
<accession>A0A7X0JUZ7</accession>
<feature type="transmembrane region" description="Helical" evidence="5">
    <location>
        <begin position="173"/>
        <end position="197"/>
    </location>
</feature>
<dbReference type="RefSeq" id="WP_166845259.1">
    <property type="nucleotide sequence ID" value="NZ_JAAONY010000002.1"/>
</dbReference>
<keyword evidence="5" id="KW-1133">Transmembrane helix</keyword>
<dbReference type="Gene3D" id="1.10.287.950">
    <property type="entry name" value="Methyl-accepting chemotaxis protein"/>
    <property type="match status" value="1"/>
</dbReference>
<dbReference type="GO" id="GO:0007165">
    <property type="term" value="P:signal transduction"/>
    <property type="evidence" value="ECO:0007669"/>
    <property type="project" value="UniProtKB-KW"/>
</dbReference>
<reference evidence="8 9" key="1">
    <citation type="submission" date="2020-08" db="EMBL/GenBank/DDBJ databases">
        <title>Genomic Encyclopedia of Type Strains, Phase IV (KMG-IV): sequencing the most valuable type-strain genomes for metagenomic binning, comparative biology and taxonomic classification.</title>
        <authorList>
            <person name="Goeker M."/>
        </authorList>
    </citation>
    <scope>NUCLEOTIDE SEQUENCE [LARGE SCALE GENOMIC DNA]</scope>
    <source>
        <strain evidence="8 9">DSM 22368</strain>
    </source>
</reference>
<evidence type="ECO:0000256" key="1">
    <source>
        <dbReference type="ARBA" id="ARBA00004370"/>
    </source>
</evidence>
<evidence type="ECO:0000256" key="2">
    <source>
        <dbReference type="ARBA" id="ARBA00023224"/>
    </source>
</evidence>
<protein>
    <submittedName>
        <fullName evidence="8">Methyl-accepting chemotaxis protein</fullName>
    </submittedName>
</protein>
<dbReference type="GO" id="GO:0006935">
    <property type="term" value="P:chemotaxis"/>
    <property type="evidence" value="ECO:0007669"/>
    <property type="project" value="UniProtKB-ARBA"/>
</dbReference>
<dbReference type="SMART" id="SM00283">
    <property type="entry name" value="MA"/>
    <property type="match status" value="1"/>
</dbReference>
<dbReference type="PANTHER" id="PTHR32089:SF112">
    <property type="entry name" value="LYSOZYME-LIKE PROTEIN-RELATED"/>
    <property type="match status" value="1"/>
</dbReference>
<comment type="similarity">
    <text evidence="3">Belongs to the methyl-accepting chemotaxis (MCP) protein family.</text>
</comment>
<evidence type="ECO:0000313" key="8">
    <source>
        <dbReference type="EMBL" id="MBB6522763.1"/>
    </source>
</evidence>
<proteinExistence type="inferred from homology"/>
<organism evidence="8 9">
    <name type="scientific">Pseudoteredinibacter isoporae</name>
    <dbReference type="NCBI Taxonomy" id="570281"/>
    <lineage>
        <taxon>Bacteria</taxon>
        <taxon>Pseudomonadati</taxon>
        <taxon>Pseudomonadota</taxon>
        <taxon>Gammaproteobacteria</taxon>
        <taxon>Cellvibrionales</taxon>
        <taxon>Cellvibrionaceae</taxon>
        <taxon>Pseudoteredinibacter</taxon>
    </lineage>
</organism>
<comment type="caution">
    <text evidence="8">The sequence shown here is derived from an EMBL/GenBank/DDBJ whole genome shotgun (WGS) entry which is preliminary data.</text>
</comment>
<dbReference type="InParanoid" id="A0A7X0JUZ7"/>
<dbReference type="InterPro" id="IPR004089">
    <property type="entry name" value="MCPsignal_dom"/>
</dbReference>
<evidence type="ECO:0000256" key="5">
    <source>
        <dbReference type="SAM" id="Phobius"/>
    </source>
</evidence>
<evidence type="ECO:0000256" key="3">
    <source>
        <dbReference type="ARBA" id="ARBA00029447"/>
    </source>
</evidence>
<dbReference type="GO" id="GO:0016020">
    <property type="term" value="C:membrane"/>
    <property type="evidence" value="ECO:0007669"/>
    <property type="project" value="UniProtKB-SubCell"/>
</dbReference>